<feature type="compositionally biased region" description="Low complexity" evidence="7">
    <location>
        <begin position="21"/>
        <end position="42"/>
    </location>
</feature>
<proteinExistence type="predicted"/>
<sequence>MKPRWLQRFSRSASRANTEIPASTNSVSTPSTSISAPPTSISTPATLPTETFYPSGIKLLYGAENAIIDILFIHGLTGDREKSWTTQGSVATLWPQSLLPARIPNARVLTFGYDAHVADWRGMVSKNRIGNHAMNLLTTLATYREDDDSDQRPIIFVCHSLGGLVCEDALLLARQRPEQHLQRILECTRGIVFFGTPHHGSGLANWADKLAVAIGLLKQTNPEILAVLKSDSEVLARIQEGFHAMMRQLNQTGRIPIDITCFYEELPLPGIGVVVPSHSAVLPGYTPIGIRRNHMDMIRFGSMDDPGFTAVAGELRRWVKRLDLSTTARQPEPPLIEVPMNNSAERTDSPPHQTLPGSVPSTSSTPAVPPTPDPTFRGGQSPIAAGGDVKIGNSEQNLSGNFYGSVQISQYAKPLKIITSKYGPE</sequence>
<feature type="region of interest" description="Disordered" evidence="7">
    <location>
        <begin position="1"/>
        <end position="42"/>
    </location>
</feature>
<dbReference type="AlphaFoldDB" id="A0A6A6U1N5"/>
<dbReference type="GO" id="GO:0005739">
    <property type="term" value="C:mitochondrion"/>
    <property type="evidence" value="ECO:0007669"/>
    <property type="project" value="UniProtKB-SubCell"/>
</dbReference>
<gene>
    <name evidence="9" type="ORF">BT63DRAFT_428769</name>
</gene>
<name>A0A6A6U1N5_9PEZI</name>
<dbReference type="GO" id="GO:0016020">
    <property type="term" value="C:membrane"/>
    <property type="evidence" value="ECO:0007669"/>
    <property type="project" value="UniProtKB-SubCell"/>
</dbReference>
<feature type="domain" description="AB hydrolase-1" evidence="8">
    <location>
        <begin position="70"/>
        <end position="188"/>
    </location>
</feature>
<dbReference type="InterPro" id="IPR052374">
    <property type="entry name" value="SERAC1"/>
</dbReference>
<evidence type="ECO:0000256" key="4">
    <source>
        <dbReference type="ARBA" id="ARBA00022824"/>
    </source>
</evidence>
<dbReference type="Gene3D" id="3.40.50.1820">
    <property type="entry name" value="alpha/beta hydrolase"/>
    <property type="match status" value="1"/>
</dbReference>
<organism evidence="9 10">
    <name type="scientific">Microthyrium microscopicum</name>
    <dbReference type="NCBI Taxonomy" id="703497"/>
    <lineage>
        <taxon>Eukaryota</taxon>
        <taxon>Fungi</taxon>
        <taxon>Dikarya</taxon>
        <taxon>Ascomycota</taxon>
        <taxon>Pezizomycotina</taxon>
        <taxon>Dothideomycetes</taxon>
        <taxon>Dothideomycetes incertae sedis</taxon>
        <taxon>Microthyriales</taxon>
        <taxon>Microthyriaceae</taxon>
        <taxon>Microthyrium</taxon>
    </lineage>
</organism>
<dbReference type="EMBL" id="MU004240">
    <property type="protein sequence ID" value="KAF2665820.1"/>
    <property type="molecule type" value="Genomic_DNA"/>
</dbReference>
<evidence type="ECO:0000256" key="1">
    <source>
        <dbReference type="ARBA" id="ARBA00004173"/>
    </source>
</evidence>
<evidence type="ECO:0000256" key="5">
    <source>
        <dbReference type="ARBA" id="ARBA00023128"/>
    </source>
</evidence>
<keyword evidence="5" id="KW-0496">Mitochondrion</keyword>
<feature type="region of interest" description="Disordered" evidence="7">
    <location>
        <begin position="330"/>
        <end position="389"/>
    </location>
</feature>
<dbReference type="Pfam" id="PF12697">
    <property type="entry name" value="Abhydrolase_6"/>
    <property type="match status" value="1"/>
</dbReference>
<keyword evidence="6" id="KW-0472">Membrane</keyword>
<dbReference type="PANTHER" id="PTHR48182">
    <property type="entry name" value="PROTEIN SERAC1"/>
    <property type="match status" value="1"/>
</dbReference>
<dbReference type="PANTHER" id="PTHR48182:SF2">
    <property type="entry name" value="PROTEIN SERAC1"/>
    <property type="match status" value="1"/>
</dbReference>
<dbReference type="Proteomes" id="UP000799302">
    <property type="component" value="Unassembled WGS sequence"/>
</dbReference>
<evidence type="ECO:0000259" key="8">
    <source>
        <dbReference type="Pfam" id="PF12697"/>
    </source>
</evidence>
<dbReference type="GO" id="GO:0005783">
    <property type="term" value="C:endoplasmic reticulum"/>
    <property type="evidence" value="ECO:0007669"/>
    <property type="project" value="UniProtKB-SubCell"/>
</dbReference>
<evidence type="ECO:0000256" key="7">
    <source>
        <dbReference type="SAM" id="MobiDB-lite"/>
    </source>
</evidence>
<evidence type="ECO:0000256" key="6">
    <source>
        <dbReference type="ARBA" id="ARBA00023136"/>
    </source>
</evidence>
<reference evidence="9" key="1">
    <citation type="journal article" date="2020" name="Stud. Mycol.">
        <title>101 Dothideomycetes genomes: a test case for predicting lifestyles and emergence of pathogens.</title>
        <authorList>
            <person name="Haridas S."/>
            <person name="Albert R."/>
            <person name="Binder M."/>
            <person name="Bloem J."/>
            <person name="Labutti K."/>
            <person name="Salamov A."/>
            <person name="Andreopoulos B."/>
            <person name="Baker S."/>
            <person name="Barry K."/>
            <person name="Bills G."/>
            <person name="Bluhm B."/>
            <person name="Cannon C."/>
            <person name="Castanera R."/>
            <person name="Culley D."/>
            <person name="Daum C."/>
            <person name="Ezra D."/>
            <person name="Gonzalez J."/>
            <person name="Henrissat B."/>
            <person name="Kuo A."/>
            <person name="Liang C."/>
            <person name="Lipzen A."/>
            <person name="Lutzoni F."/>
            <person name="Magnuson J."/>
            <person name="Mondo S."/>
            <person name="Nolan M."/>
            <person name="Ohm R."/>
            <person name="Pangilinan J."/>
            <person name="Park H.-J."/>
            <person name="Ramirez L."/>
            <person name="Alfaro M."/>
            <person name="Sun H."/>
            <person name="Tritt A."/>
            <person name="Yoshinaga Y."/>
            <person name="Zwiers L.-H."/>
            <person name="Turgeon B."/>
            <person name="Goodwin S."/>
            <person name="Spatafora J."/>
            <person name="Crous P."/>
            <person name="Grigoriev I."/>
        </authorList>
    </citation>
    <scope>NUCLEOTIDE SEQUENCE</scope>
    <source>
        <strain evidence="9">CBS 115976</strain>
    </source>
</reference>
<dbReference type="InterPro" id="IPR000073">
    <property type="entry name" value="AB_hydrolase_1"/>
</dbReference>
<feature type="compositionally biased region" description="Low complexity" evidence="7">
    <location>
        <begin position="356"/>
        <end position="366"/>
    </location>
</feature>
<protein>
    <recommendedName>
        <fullName evidence="8">AB hydrolase-1 domain-containing protein</fullName>
    </recommendedName>
</protein>
<dbReference type="InterPro" id="IPR029058">
    <property type="entry name" value="AB_hydrolase_fold"/>
</dbReference>
<evidence type="ECO:0000313" key="9">
    <source>
        <dbReference type="EMBL" id="KAF2665820.1"/>
    </source>
</evidence>
<accession>A0A6A6U1N5</accession>
<dbReference type="OrthoDB" id="427518at2759"/>
<evidence type="ECO:0000313" key="10">
    <source>
        <dbReference type="Proteomes" id="UP000799302"/>
    </source>
</evidence>
<keyword evidence="10" id="KW-1185">Reference proteome</keyword>
<evidence type="ECO:0000256" key="2">
    <source>
        <dbReference type="ARBA" id="ARBA00004240"/>
    </source>
</evidence>
<keyword evidence="4" id="KW-0256">Endoplasmic reticulum</keyword>
<evidence type="ECO:0000256" key="3">
    <source>
        <dbReference type="ARBA" id="ARBA00004370"/>
    </source>
</evidence>
<comment type="subcellular location">
    <subcellularLocation>
        <location evidence="2">Endoplasmic reticulum</location>
    </subcellularLocation>
    <subcellularLocation>
        <location evidence="3">Membrane</location>
    </subcellularLocation>
    <subcellularLocation>
        <location evidence="1">Mitochondrion</location>
    </subcellularLocation>
</comment>
<dbReference type="SUPFAM" id="SSF53474">
    <property type="entry name" value="alpha/beta-Hydrolases"/>
    <property type="match status" value="1"/>
</dbReference>